<evidence type="ECO:0000259" key="4">
    <source>
        <dbReference type="Pfam" id="PF22680"/>
    </source>
</evidence>
<dbReference type="InterPro" id="IPR025150">
    <property type="entry name" value="GH123_cat"/>
</dbReference>
<gene>
    <name evidence="5" type="ORF">MES5069_50013</name>
</gene>
<protein>
    <submittedName>
        <fullName evidence="5">Enzyme</fullName>
        <ecNumber evidence="5">2.4.-.-</ecNumber>
    </submittedName>
</protein>
<dbReference type="GO" id="GO:0016757">
    <property type="term" value="F:glycosyltransferase activity"/>
    <property type="evidence" value="ECO:0007669"/>
    <property type="project" value="UniProtKB-KW"/>
</dbReference>
<dbReference type="Pfam" id="PF22680">
    <property type="entry name" value="Glyco_hydro_123_N_2"/>
    <property type="match status" value="1"/>
</dbReference>
<dbReference type="Gene3D" id="3.90.550.10">
    <property type="entry name" value="Spore Coat Polysaccharide Biosynthesis Protein SpsA, Chain A"/>
    <property type="match status" value="1"/>
</dbReference>
<feature type="transmembrane region" description="Helical" evidence="1">
    <location>
        <begin position="322"/>
        <end position="349"/>
    </location>
</feature>
<evidence type="ECO:0000256" key="1">
    <source>
        <dbReference type="SAM" id="Phobius"/>
    </source>
</evidence>
<dbReference type="Pfam" id="PF00535">
    <property type="entry name" value="Glycos_transf_2"/>
    <property type="match status" value="1"/>
</dbReference>
<evidence type="ECO:0000313" key="6">
    <source>
        <dbReference type="Proteomes" id="UP001153050"/>
    </source>
</evidence>
<feature type="domain" description="Glycoside hydrolase 123 catalytic" evidence="3">
    <location>
        <begin position="722"/>
        <end position="836"/>
    </location>
</feature>
<dbReference type="SUPFAM" id="SSF53448">
    <property type="entry name" value="Nucleotide-diphospho-sugar transferases"/>
    <property type="match status" value="1"/>
</dbReference>
<dbReference type="CDD" id="cd02525">
    <property type="entry name" value="Succinoglycan_BP_ExoA"/>
    <property type="match status" value="1"/>
</dbReference>
<name>A0ABN8K6B6_9HYPH</name>
<dbReference type="InterPro" id="IPR001173">
    <property type="entry name" value="Glyco_trans_2-like"/>
</dbReference>
<organism evidence="5 6">
    <name type="scientific">Mesorhizobium escarrei</name>
    <dbReference type="NCBI Taxonomy" id="666018"/>
    <lineage>
        <taxon>Bacteria</taxon>
        <taxon>Pseudomonadati</taxon>
        <taxon>Pseudomonadota</taxon>
        <taxon>Alphaproteobacteria</taxon>
        <taxon>Hyphomicrobiales</taxon>
        <taxon>Phyllobacteriaceae</taxon>
        <taxon>Mesorhizobium</taxon>
    </lineage>
</organism>
<feature type="domain" description="Glycoside hydrolase 123 N-terminal" evidence="4">
    <location>
        <begin position="405"/>
        <end position="542"/>
    </location>
</feature>
<feature type="transmembrane region" description="Helical" evidence="1">
    <location>
        <begin position="269"/>
        <end position="289"/>
    </location>
</feature>
<keyword evidence="1" id="KW-1133">Transmembrane helix</keyword>
<keyword evidence="6" id="KW-1185">Reference proteome</keyword>
<keyword evidence="5" id="KW-0808">Transferase</keyword>
<comment type="caution">
    <text evidence="5">The sequence shown here is derived from an EMBL/GenBank/DDBJ whole genome shotgun (WGS) entry which is preliminary data.</text>
</comment>
<keyword evidence="1" id="KW-0472">Membrane</keyword>
<dbReference type="RefSeq" id="WP_254020559.1">
    <property type="nucleotide sequence ID" value="NZ_CAKXZT010000146.1"/>
</dbReference>
<sequence length="915" mass="101083">MLKPSQKSPEYRSALADYPGARISEQPTVGIVIPIYNEIAHLETLASDVFSQDYPAIAEIWFVDGRSTDGTLEMLQEMQRADPRWRVIENPRRSSAAAVNLVLPRMRTDIVLRLDAHARYEPDVVRQSVSALLATGAGGVGAIARPLPSRSMVGGAIVAAHKSPFGIGVAKFRREKAAGWADTVWNGCYWKYIVDQIGQLREDLWRASDNDFNERIRRLGYGLYLSPEIRAFYQPRRSLPALCKQYFGNGLGGALALLENWRALRLRHLAPLALVASLSIPLAVSLFWPPALLPAAGMLLLYGIVLLSATLLAACTAPGMHLLLFPAVLVAVHLSYGCGSLCGLALHGFRKAGSWRWRRPATLALLLVLSIFYFLLPSGAVQREPAIWLAPSLERISHNAAPGDQLAIELYAARGETESFQVGIRAPGIGLTNVTIQVQDLVKKGDRASIAAKNVRLYREHYVHVARSSPDLKGSNRPLGPGWYADALIPLNAEGNTLAADGVSRPATPFFVPSRRNQPIWIDILVPPDTPPGRYSGTVMVSSDQGNAVGEVVLHVWNFTLPLTPSLNSVFVIWDANTPQAQAELLKHKLMPREVHVQNQASFVDRFGLKSINLGLWSDASNAQCAMAPPPSLEEVQQAAAQHHPALHLFNYTADEIDRCSSTYETMKAWARVLHEAGIDNLVTMTPTPELFDDDTGSGRSAIDIWVLLPTMYESAPERIAEVLAKGDEVWSYNALVQDEYSPKWQIDFSPINYRIQPGFINQSLNLTGLLYWRVDLWTNDPWKDVQTYRTGGNDYPGEGMLLYPGQPVGVEGVVPSMRLKWLRDGVEDYEFIEILKRKGCGEIGAQIARTVGASWRSWTQNPESLEFHRRQLGSILSGLGGRGGDCHARLEFGERLPAANDLVEASRESQERLQ</sequence>
<evidence type="ECO:0000313" key="5">
    <source>
        <dbReference type="EMBL" id="CAH2405813.1"/>
    </source>
</evidence>
<dbReference type="PANTHER" id="PTHR43685:SF2">
    <property type="entry name" value="GLYCOSYLTRANSFERASE 2-LIKE DOMAIN-CONTAINING PROTEIN"/>
    <property type="match status" value="1"/>
</dbReference>
<dbReference type="PANTHER" id="PTHR43685">
    <property type="entry name" value="GLYCOSYLTRANSFERASE"/>
    <property type="match status" value="1"/>
</dbReference>
<dbReference type="EC" id="2.4.-.-" evidence="5"/>
<keyword evidence="1" id="KW-0812">Transmembrane</keyword>
<dbReference type="EMBL" id="CAKXZT010000146">
    <property type="protein sequence ID" value="CAH2405813.1"/>
    <property type="molecule type" value="Genomic_DNA"/>
</dbReference>
<feature type="domain" description="Glycosyltransferase 2-like" evidence="2">
    <location>
        <begin position="31"/>
        <end position="141"/>
    </location>
</feature>
<feature type="transmembrane region" description="Helical" evidence="1">
    <location>
        <begin position="295"/>
        <end position="315"/>
    </location>
</feature>
<feature type="transmembrane region" description="Helical" evidence="1">
    <location>
        <begin position="361"/>
        <end position="381"/>
    </location>
</feature>
<evidence type="ECO:0000259" key="3">
    <source>
        <dbReference type="Pfam" id="PF13320"/>
    </source>
</evidence>
<evidence type="ECO:0000259" key="2">
    <source>
        <dbReference type="Pfam" id="PF00535"/>
    </source>
</evidence>
<dbReference type="InterPro" id="IPR029044">
    <property type="entry name" value="Nucleotide-diphossugar_trans"/>
</dbReference>
<dbReference type="Pfam" id="PF13320">
    <property type="entry name" value="GH123_cat"/>
    <property type="match status" value="1"/>
</dbReference>
<reference evidence="5 6" key="1">
    <citation type="submission" date="2022-03" db="EMBL/GenBank/DDBJ databases">
        <authorList>
            <person name="Brunel B."/>
        </authorList>
    </citation>
    <scope>NUCLEOTIDE SEQUENCE [LARGE SCALE GENOMIC DNA]</scope>
    <source>
        <strain evidence="5">STM5069sample</strain>
    </source>
</reference>
<dbReference type="InterPro" id="IPR053850">
    <property type="entry name" value="Glyco_hydro_123_N_2"/>
</dbReference>
<dbReference type="InterPro" id="IPR050834">
    <property type="entry name" value="Glycosyltransf_2"/>
</dbReference>
<proteinExistence type="predicted"/>
<accession>A0ABN8K6B6</accession>
<dbReference type="Proteomes" id="UP001153050">
    <property type="component" value="Unassembled WGS sequence"/>
</dbReference>
<keyword evidence="5" id="KW-0328">Glycosyltransferase</keyword>